<evidence type="ECO:0000256" key="8">
    <source>
        <dbReference type="ARBA" id="ARBA00023235"/>
    </source>
</evidence>
<dbReference type="Pfam" id="PF00697">
    <property type="entry name" value="PRAI"/>
    <property type="match status" value="1"/>
</dbReference>
<dbReference type="RefSeq" id="WP_252850112.1">
    <property type="nucleotide sequence ID" value="NZ_BAPW01000041.1"/>
</dbReference>
<dbReference type="PANTHER" id="PTHR42894:SF1">
    <property type="entry name" value="N-(5'-PHOSPHORIBOSYL)ANTHRANILATE ISOMERASE"/>
    <property type="match status" value="1"/>
</dbReference>
<dbReference type="Gene3D" id="3.20.20.70">
    <property type="entry name" value="Aldolase class I"/>
    <property type="match status" value="1"/>
</dbReference>
<evidence type="ECO:0000259" key="10">
    <source>
        <dbReference type="Pfam" id="PF00697"/>
    </source>
</evidence>
<evidence type="ECO:0000256" key="5">
    <source>
        <dbReference type="ARBA" id="ARBA00022605"/>
    </source>
</evidence>
<accession>A0ABT1CJU9</accession>
<organism evidence="11 12">
    <name type="scientific">Asaia lannensis NBRC 102526</name>
    <dbReference type="NCBI Taxonomy" id="1307926"/>
    <lineage>
        <taxon>Bacteria</taxon>
        <taxon>Pseudomonadati</taxon>
        <taxon>Pseudomonadota</taxon>
        <taxon>Alphaproteobacteria</taxon>
        <taxon>Acetobacterales</taxon>
        <taxon>Acetobacteraceae</taxon>
        <taxon>Asaia</taxon>
    </lineage>
</organism>
<dbReference type="EC" id="5.3.1.24" evidence="3 9"/>
<evidence type="ECO:0000256" key="3">
    <source>
        <dbReference type="ARBA" id="ARBA00012572"/>
    </source>
</evidence>
<dbReference type="InterPro" id="IPR001240">
    <property type="entry name" value="PRAI_dom"/>
</dbReference>
<dbReference type="PANTHER" id="PTHR42894">
    <property type="entry name" value="N-(5'-PHOSPHORIBOSYL)ANTHRANILATE ISOMERASE"/>
    <property type="match status" value="1"/>
</dbReference>
<evidence type="ECO:0000256" key="1">
    <source>
        <dbReference type="ARBA" id="ARBA00001164"/>
    </source>
</evidence>
<evidence type="ECO:0000256" key="2">
    <source>
        <dbReference type="ARBA" id="ARBA00004664"/>
    </source>
</evidence>
<keyword evidence="12" id="KW-1185">Reference proteome</keyword>
<protein>
    <recommendedName>
        <fullName evidence="4 9">N-(5'-phosphoribosyl)anthranilate isomerase</fullName>
        <shortName evidence="9">PRAI</shortName>
        <ecNumber evidence="3 9">5.3.1.24</ecNumber>
    </recommendedName>
</protein>
<name>A0ABT1CJU9_9PROT</name>
<proteinExistence type="inferred from homology"/>
<evidence type="ECO:0000256" key="9">
    <source>
        <dbReference type="HAMAP-Rule" id="MF_00135"/>
    </source>
</evidence>
<dbReference type="CDD" id="cd00405">
    <property type="entry name" value="PRAI"/>
    <property type="match status" value="1"/>
</dbReference>
<keyword evidence="8 9" id="KW-0413">Isomerase</keyword>
<comment type="similarity">
    <text evidence="9">Belongs to the TrpF family.</text>
</comment>
<keyword evidence="5 9" id="KW-0028">Amino-acid biosynthesis</keyword>
<evidence type="ECO:0000256" key="4">
    <source>
        <dbReference type="ARBA" id="ARBA00022272"/>
    </source>
</evidence>
<dbReference type="EMBL" id="JAMXQU010000015">
    <property type="protein sequence ID" value="MCO6161155.1"/>
    <property type="molecule type" value="Genomic_DNA"/>
</dbReference>
<comment type="caution">
    <text evidence="11">The sequence shown here is derived from an EMBL/GenBank/DDBJ whole genome shotgun (WGS) entry which is preliminary data.</text>
</comment>
<reference evidence="11 12" key="1">
    <citation type="submission" date="2022-06" db="EMBL/GenBank/DDBJ databases">
        <title>Whole-genome of Asaia lannensis strain LMG 27011T.</title>
        <authorList>
            <person name="Sombolestani A."/>
        </authorList>
    </citation>
    <scope>NUCLEOTIDE SEQUENCE [LARGE SCALE GENOMIC DNA]</scope>
    <source>
        <strain evidence="11 12">NBRC 102526</strain>
    </source>
</reference>
<dbReference type="Proteomes" id="UP001523401">
    <property type="component" value="Unassembled WGS sequence"/>
</dbReference>
<evidence type="ECO:0000313" key="12">
    <source>
        <dbReference type="Proteomes" id="UP001523401"/>
    </source>
</evidence>
<keyword evidence="6 9" id="KW-0822">Tryptophan biosynthesis</keyword>
<evidence type="ECO:0000256" key="7">
    <source>
        <dbReference type="ARBA" id="ARBA00023141"/>
    </source>
</evidence>
<comment type="catalytic activity">
    <reaction evidence="1 9">
        <text>N-(5-phospho-beta-D-ribosyl)anthranilate = 1-(2-carboxyphenylamino)-1-deoxy-D-ribulose 5-phosphate</text>
        <dbReference type="Rhea" id="RHEA:21540"/>
        <dbReference type="ChEBI" id="CHEBI:18277"/>
        <dbReference type="ChEBI" id="CHEBI:58613"/>
        <dbReference type="EC" id="5.3.1.24"/>
    </reaction>
</comment>
<comment type="pathway">
    <text evidence="2 9">Amino-acid biosynthesis; L-tryptophan biosynthesis; L-tryptophan from chorismate: step 3/5.</text>
</comment>
<dbReference type="HAMAP" id="MF_00135">
    <property type="entry name" value="PRAI"/>
    <property type="match status" value="1"/>
</dbReference>
<sequence>MPTNADRSEGAHRRPAGSPIGVKICGIRERSAFDAACEAGADWIGFVFFARSPRCVTPQTVATLLRSEKKARPQTVGLFVKADDSTIERTLSVADLDILQIYDTPARALEIRQKFKRPVWLSCAVTTPIDLPENTMLDGYVIEPRAPADAALPGGNGITLDWSLLRHWQAPSPWMLAGGLTPDNVARALAMSHAPAVDVSSGVETAPGEKSPELVRNFIKNVRGYCAANKR</sequence>
<dbReference type="InterPro" id="IPR011060">
    <property type="entry name" value="RibuloseP-bd_barrel"/>
</dbReference>
<evidence type="ECO:0000256" key="6">
    <source>
        <dbReference type="ARBA" id="ARBA00022822"/>
    </source>
</evidence>
<feature type="domain" description="N-(5'phosphoribosyl) anthranilate isomerase (PRAI)" evidence="10">
    <location>
        <begin position="22"/>
        <end position="221"/>
    </location>
</feature>
<evidence type="ECO:0000313" key="11">
    <source>
        <dbReference type="EMBL" id="MCO6161155.1"/>
    </source>
</evidence>
<dbReference type="SUPFAM" id="SSF51366">
    <property type="entry name" value="Ribulose-phoshate binding barrel"/>
    <property type="match status" value="1"/>
</dbReference>
<keyword evidence="7 9" id="KW-0057">Aromatic amino acid biosynthesis</keyword>
<gene>
    <name evidence="9" type="primary">trpF</name>
    <name evidence="11" type="ORF">NF685_14035</name>
</gene>
<dbReference type="InterPro" id="IPR013785">
    <property type="entry name" value="Aldolase_TIM"/>
</dbReference>
<dbReference type="GO" id="GO:0016853">
    <property type="term" value="F:isomerase activity"/>
    <property type="evidence" value="ECO:0007669"/>
    <property type="project" value="UniProtKB-KW"/>
</dbReference>
<dbReference type="InterPro" id="IPR044643">
    <property type="entry name" value="TrpF_fam"/>
</dbReference>